<dbReference type="CDD" id="cd11386">
    <property type="entry name" value="MCP_signal"/>
    <property type="match status" value="1"/>
</dbReference>
<feature type="domain" description="HAMP" evidence="8">
    <location>
        <begin position="269"/>
        <end position="315"/>
    </location>
</feature>
<organism evidence="9 10">
    <name type="scientific">Sphingomonas ursincola</name>
    <dbReference type="NCBI Taxonomy" id="56361"/>
    <lineage>
        <taxon>Bacteria</taxon>
        <taxon>Pseudomonadati</taxon>
        <taxon>Pseudomonadota</taxon>
        <taxon>Alphaproteobacteria</taxon>
        <taxon>Sphingomonadales</taxon>
        <taxon>Sphingomonadaceae</taxon>
        <taxon>Sphingomonas</taxon>
    </lineage>
</organism>
<dbReference type="InterPro" id="IPR004089">
    <property type="entry name" value="MCPsignal_dom"/>
</dbReference>
<proteinExistence type="inferred from homology"/>
<dbReference type="InterPro" id="IPR051310">
    <property type="entry name" value="MCP_chemotaxis"/>
</dbReference>
<dbReference type="Pfam" id="PF00015">
    <property type="entry name" value="MCPsignal"/>
    <property type="match status" value="1"/>
</dbReference>
<dbReference type="Pfam" id="PF00672">
    <property type="entry name" value="HAMP"/>
    <property type="match status" value="1"/>
</dbReference>
<dbReference type="SUPFAM" id="SSF158472">
    <property type="entry name" value="HAMP domain-like"/>
    <property type="match status" value="1"/>
</dbReference>
<comment type="similarity">
    <text evidence="3">Belongs to the methyl-accepting chemotaxis (MCP) protein family.</text>
</comment>
<dbReference type="GO" id="GO:0006935">
    <property type="term" value="P:chemotaxis"/>
    <property type="evidence" value="ECO:0007669"/>
    <property type="project" value="UniProtKB-KW"/>
</dbReference>
<dbReference type="FunFam" id="1.10.287.950:FF:000001">
    <property type="entry name" value="Methyl-accepting chemotaxis sensory transducer"/>
    <property type="match status" value="1"/>
</dbReference>
<keyword evidence="6" id="KW-0812">Transmembrane</keyword>
<keyword evidence="5" id="KW-0175">Coiled coil</keyword>
<dbReference type="Gene3D" id="1.10.287.950">
    <property type="entry name" value="Methyl-accepting chemotaxis protein"/>
    <property type="match status" value="1"/>
</dbReference>
<dbReference type="SMART" id="SM00304">
    <property type="entry name" value="HAMP"/>
    <property type="match status" value="2"/>
</dbReference>
<feature type="coiled-coil region" evidence="5">
    <location>
        <begin position="332"/>
        <end position="359"/>
    </location>
</feature>
<evidence type="ECO:0000256" key="1">
    <source>
        <dbReference type="ARBA" id="ARBA00004370"/>
    </source>
</evidence>
<feature type="domain" description="Methyl-accepting transducer" evidence="7">
    <location>
        <begin position="320"/>
        <end position="549"/>
    </location>
</feature>
<evidence type="ECO:0000259" key="8">
    <source>
        <dbReference type="PROSITE" id="PS50885"/>
    </source>
</evidence>
<dbReference type="Gene3D" id="6.10.340.10">
    <property type="match status" value="1"/>
</dbReference>
<feature type="coiled-coil region" evidence="5">
    <location>
        <begin position="144"/>
        <end position="171"/>
    </location>
</feature>
<dbReference type="CDD" id="cd06225">
    <property type="entry name" value="HAMP"/>
    <property type="match status" value="1"/>
</dbReference>
<evidence type="ECO:0000256" key="2">
    <source>
        <dbReference type="ARBA" id="ARBA00022500"/>
    </source>
</evidence>
<reference evidence="9 10" key="1">
    <citation type="journal article" date="1994" name="Int. J. Syst. Bacteriol.">
        <title>Phylogenetic positions of novel aerobic, bacteriochlorophyll a-containing bacteria and description of Roseococcus thiosulfatophilus gen. nov., sp. nov., Erythromicrobium ramosum gen. nov., sp. nov., and Erythrobacter litoralis sp. nov.</title>
        <authorList>
            <person name="Yurkov V."/>
            <person name="Stackebrandt E."/>
            <person name="Holmes A."/>
            <person name="Fuerst J.A."/>
            <person name="Hugenholtz P."/>
            <person name="Golecki J."/>
            <person name="Gad'on N."/>
            <person name="Gorlenko V.M."/>
            <person name="Kompantseva E.I."/>
            <person name="Drews G."/>
        </authorList>
    </citation>
    <scope>NUCLEOTIDE SEQUENCE [LARGE SCALE GENOMIC DNA]</scope>
    <source>
        <strain evidence="9 10">KR-99</strain>
    </source>
</reference>
<dbReference type="SUPFAM" id="SSF58104">
    <property type="entry name" value="Methyl-accepting chemotaxis protein (MCP) signaling domain"/>
    <property type="match status" value="1"/>
</dbReference>
<keyword evidence="6" id="KW-0472">Membrane</keyword>
<comment type="subcellular location">
    <subcellularLocation>
        <location evidence="1">Membrane</location>
    </subcellularLocation>
</comment>
<evidence type="ECO:0000313" key="9">
    <source>
        <dbReference type="EMBL" id="MBA1373803.1"/>
    </source>
</evidence>
<dbReference type="PANTHER" id="PTHR43531">
    <property type="entry name" value="PROTEIN ICFG"/>
    <property type="match status" value="1"/>
</dbReference>
<accession>A0A7V8RC97</accession>
<keyword evidence="2" id="KW-0145">Chemotaxis</keyword>
<evidence type="ECO:0000256" key="4">
    <source>
        <dbReference type="PROSITE-ProRule" id="PRU00284"/>
    </source>
</evidence>
<dbReference type="GO" id="GO:0007165">
    <property type="term" value="P:signal transduction"/>
    <property type="evidence" value="ECO:0007669"/>
    <property type="project" value="UniProtKB-KW"/>
</dbReference>
<comment type="caution">
    <text evidence="9">The sequence shown here is derived from an EMBL/GenBank/DDBJ whole genome shotgun (WGS) entry which is preliminary data.</text>
</comment>
<keyword evidence="10" id="KW-1185">Reference proteome</keyword>
<sequence length="601" mass="63561">MDLKKATLIGSAVIFSTVAVAALYVGTALGTISVGGPVVAANQQASDLVADILPPPVYILESYLEARLAMVEPRAMRRHADRLAKLQGEYETRQAHWTASTLPDPLKAQLNRVDAPAQQFFAEVESRFLPSLKRGDMAAASASIDALGRAYAAHRREIDELVEQTSAYQAETREAGAAQASFAYWSMALAGLILALVLAAANGLLSRYAITPLKSVADAMRRMAGGDLDARAEVDKPVDEIADMIAAIEVFREASRSRLAAEQKQAFIVRELTGGLDALAAKQLTRRIDARFPEEYEALRTSFNQTMAELAEVLSHSVASAGHVLNGAAEIRSASNDLAQRTEQQAANLEESAAAMREVTEMVHQTARNATDVGRDISEAHASAADGGKVVARAVAAMDSIQKSASQITSIIDVIDGIAFQTNLLALNAGVEAARAGEAGKGFAVVANEVRALAQRSADAAHDIKDLITTSHQSVAEGVALVDETGAVLLQIGERVATINARIADIADSAQMQAVRLQQVNIAVGDMDKMTQQNAAMVEQSNAAARSLADEASELATLVEAFETGRPHAAAANAQRRAAHRLPVTSGNLALKSDDGAWANC</sequence>
<dbReference type="RefSeq" id="WP_181266741.1">
    <property type="nucleotide sequence ID" value="NZ_BAAAGB010000002.1"/>
</dbReference>
<feature type="domain" description="HAMP" evidence="8">
    <location>
        <begin position="207"/>
        <end position="260"/>
    </location>
</feature>
<dbReference type="InterPro" id="IPR003660">
    <property type="entry name" value="HAMP_dom"/>
</dbReference>
<name>A0A7V8RC97_9SPHN</name>
<evidence type="ECO:0000256" key="6">
    <source>
        <dbReference type="SAM" id="Phobius"/>
    </source>
</evidence>
<keyword evidence="4" id="KW-0807">Transducer</keyword>
<dbReference type="SMART" id="SM00283">
    <property type="entry name" value="MA"/>
    <property type="match status" value="1"/>
</dbReference>
<evidence type="ECO:0000259" key="7">
    <source>
        <dbReference type="PROSITE" id="PS50111"/>
    </source>
</evidence>
<dbReference type="EMBL" id="VDES01000001">
    <property type="protein sequence ID" value="MBA1373803.1"/>
    <property type="molecule type" value="Genomic_DNA"/>
</dbReference>
<evidence type="ECO:0000256" key="5">
    <source>
        <dbReference type="SAM" id="Coils"/>
    </source>
</evidence>
<dbReference type="PANTHER" id="PTHR43531:SF11">
    <property type="entry name" value="METHYL-ACCEPTING CHEMOTAXIS PROTEIN 3"/>
    <property type="match status" value="1"/>
</dbReference>
<gene>
    <name evidence="9" type="ORF">FG486_05585</name>
</gene>
<dbReference type="PROSITE" id="PS50885">
    <property type="entry name" value="HAMP"/>
    <property type="match status" value="2"/>
</dbReference>
<protein>
    <submittedName>
        <fullName evidence="9">HAMP domain-containing protein</fullName>
    </submittedName>
</protein>
<feature type="transmembrane region" description="Helical" evidence="6">
    <location>
        <begin position="182"/>
        <end position="205"/>
    </location>
</feature>
<dbReference type="PROSITE" id="PS50111">
    <property type="entry name" value="CHEMOTAXIS_TRANSDUC_2"/>
    <property type="match status" value="1"/>
</dbReference>
<keyword evidence="6" id="KW-1133">Transmembrane helix</keyword>
<evidence type="ECO:0000313" key="10">
    <source>
        <dbReference type="Proteomes" id="UP000589292"/>
    </source>
</evidence>
<dbReference type="Proteomes" id="UP000589292">
    <property type="component" value="Unassembled WGS sequence"/>
</dbReference>
<dbReference type="AlphaFoldDB" id="A0A7V8RC97"/>
<dbReference type="GO" id="GO:0016020">
    <property type="term" value="C:membrane"/>
    <property type="evidence" value="ECO:0007669"/>
    <property type="project" value="UniProtKB-SubCell"/>
</dbReference>
<evidence type="ECO:0000256" key="3">
    <source>
        <dbReference type="ARBA" id="ARBA00029447"/>
    </source>
</evidence>